<dbReference type="EMBL" id="BART01015349">
    <property type="protein sequence ID" value="GAG83334.1"/>
    <property type="molecule type" value="Genomic_DNA"/>
</dbReference>
<dbReference type="PANTHER" id="PTHR42981:SF2">
    <property type="entry name" value="PYRUVATE DEHYDROGENASE [UBIQUINONE]"/>
    <property type="match status" value="1"/>
</dbReference>
<name>X1ALE5_9ZZZZ</name>
<reference evidence="2" key="1">
    <citation type="journal article" date="2014" name="Front. Microbiol.">
        <title>High frequency of phylogenetically diverse reductive dehalogenase-homologous genes in deep subseafloor sedimentary metagenomes.</title>
        <authorList>
            <person name="Kawai M."/>
            <person name="Futagami T."/>
            <person name="Toyoda A."/>
            <person name="Takaki Y."/>
            <person name="Nishi S."/>
            <person name="Hori S."/>
            <person name="Arai W."/>
            <person name="Tsubouchi T."/>
            <person name="Morono Y."/>
            <person name="Uchiyama I."/>
            <person name="Ito T."/>
            <person name="Fujiyama A."/>
            <person name="Inagaki F."/>
            <person name="Takami H."/>
        </authorList>
    </citation>
    <scope>NUCLEOTIDE SEQUENCE</scope>
    <source>
        <strain evidence="2">Expedition CK06-06</strain>
    </source>
</reference>
<organism evidence="2">
    <name type="scientific">marine sediment metagenome</name>
    <dbReference type="NCBI Taxonomy" id="412755"/>
    <lineage>
        <taxon>unclassified sequences</taxon>
        <taxon>metagenomes</taxon>
        <taxon>ecological metagenomes</taxon>
    </lineage>
</organism>
<comment type="caution">
    <text evidence="2">The sequence shown here is derived from an EMBL/GenBank/DDBJ whole genome shotgun (WGS) entry which is preliminary data.</text>
</comment>
<dbReference type="AlphaFoldDB" id="X1ALE5"/>
<dbReference type="SUPFAM" id="SSF52518">
    <property type="entry name" value="Thiamin diphosphate-binding fold (THDP-binding)"/>
    <property type="match status" value="1"/>
</dbReference>
<gene>
    <name evidence="2" type="ORF">S01H4_29833</name>
</gene>
<dbReference type="GO" id="GO:0003824">
    <property type="term" value="F:catalytic activity"/>
    <property type="evidence" value="ECO:0007669"/>
    <property type="project" value="InterPro"/>
</dbReference>
<evidence type="ECO:0000313" key="2">
    <source>
        <dbReference type="EMBL" id="GAG83334.1"/>
    </source>
</evidence>
<dbReference type="InterPro" id="IPR047211">
    <property type="entry name" value="POXB-like"/>
</dbReference>
<dbReference type="PANTHER" id="PTHR42981">
    <property type="entry name" value="PYRUVATE DEHYDROGENASE [UBIQUINONE]"/>
    <property type="match status" value="1"/>
</dbReference>
<proteinExistence type="predicted"/>
<dbReference type="Gene3D" id="3.40.50.970">
    <property type="match status" value="1"/>
</dbReference>
<feature type="non-terminal residue" evidence="2">
    <location>
        <position position="1"/>
    </location>
</feature>
<dbReference type="InterPro" id="IPR029061">
    <property type="entry name" value="THDP-binding"/>
</dbReference>
<dbReference type="InterPro" id="IPR011766">
    <property type="entry name" value="TPP_enzyme_TPP-bd"/>
</dbReference>
<protein>
    <recommendedName>
        <fullName evidence="1">Thiamine pyrophosphate enzyme TPP-binding domain-containing protein</fullName>
    </recommendedName>
</protein>
<evidence type="ECO:0000259" key="1">
    <source>
        <dbReference type="Pfam" id="PF02775"/>
    </source>
</evidence>
<accession>X1ALE5</accession>
<dbReference type="Pfam" id="PF02775">
    <property type="entry name" value="TPP_enzyme_C"/>
    <property type="match status" value="1"/>
</dbReference>
<dbReference type="GO" id="GO:0030976">
    <property type="term" value="F:thiamine pyrophosphate binding"/>
    <property type="evidence" value="ECO:0007669"/>
    <property type="project" value="InterPro"/>
</dbReference>
<sequence length="81" mass="8949">NITHILLNNNELGKISKEQRNGQWPVWQTSLTNPDFAAFARDCGGFGARVNSIDELHGRVSEALKFSGPALVEIRSDVDLI</sequence>
<feature type="domain" description="Thiamine pyrophosphate enzyme TPP-binding" evidence="1">
    <location>
        <begin position="1"/>
        <end position="74"/>
    </location>
</feature>